<dbReference type="EMBL" id="BARV01020705">
    <property type="protein sequence ID" value="GAI30236.1"/>
    <property type="molecule type" value="Genomic_DNA"/>
</dbReference>
<gene>
    <name evidence="1" type="ORF">S06H3_34479</name>
</gene>
<accession>X1NJ35</accession>
<protein>
    <submittedName>
        <fullName evidence="1">Uncharacterized protein</fullName>
    </submittedName>
</protein>
<evidence type="ECO:0000313" key="1">
    <source>
        <dbReference type="EMBL" id="GAI30236.1"/>
    </source>
</evidence>
<sequence>MENKMEKTIEKDLKKIYGMKNDELAHRLNIHFETSQRLKDIISVTE</sequence>
<proteinExistence type="predicted"/>
<dbReference type="AlphaFoldDB" id="X1NJ35"/>
<organism evidence="1">
    <name type="scientific">marine sediment metagenome</name>
    <dbReference type="NCBI Taxonomy" id="412755"/>
    <lineage>
        <taxon>unclassified sequences</taxon>
        <taxon>metagenomes</taxon>
        <taxon>ecological metagenomes</taxon>
    </lineage>
</organism>
<name>X1NJ35_9ZZZZ</name>
<comment type="caution">
    <text evidence="1">The sequence shown here is derived from an EMBL/GenBank/DDBJ whole genome shotgun (WGS) entry which is preliminary data.</text>
</comment>
<reference evidence="1" key="1">
    <citation type="journal article" date="2014" name="Front. Microbiol.">
        <title>High frequency of phylogenetically diverse reductive dehalogenase-homologous genes in deep subseafloor sedimentary metagenomes.</title>
        <authorList>
            <person name="Kawai M."/>
            <person name="Futagami T."/>
            <person name="Toyoda A."/>
            <person name="Takaki Y."/>
            <person name="Nishi S."/>
            <person name="Hori S."/>
            <person name="Arai W."/>
            <person name="Tsubouchi T."/>
            <person name="Morono Y."/>
            <person name="Uchiyama I."/>
            <person name="Ito T."/>
            <person name="Fujiyama A."/>
            <person name="Inagaki F."/>
            <person name="Takami H."/>
        </authorList>
    </citation>
    <scope>NUCLEOTIDE SEQUENCE</scope>
    <source>
        <strain evidence="1">Expedition CK06-06</strain>
    </source>
</reference>